<dbReference type="PANTHER" id="PTHR44943">
    <property type="entry name" value="CELLULOSE SYNTHASE OPERON PROTEIN C"/>
    <property type="match status" value="1"/>
</dbReference>
<keyword evidence="4" id="KW-0175">Coiled coil</keyword>
<sequence>MVLKVMMLLSFFILSACVTKNSQSLSNPPAKENEPKLVSVEQQERKTEISPDVLFLLMTAEIAGQRGQYDLALDGYLRASERVKDINVIQRAAKIALYLQDDVKLKQAVDLWLEEDPNSLEARYLVAVAALKSGDQQEAFNNIEFILLNDASNFDDHAISMIKNLSDQQSMTLAYQVFSELSGKYQDNAKLYFILALMDVQSHKIRSAQINISQALELEPQWQKALLLQAQLYITQGKFAEATDVLQQINKLEENVQMQEQIAQLLIQQGRFSEAETILQDLIDKYPENNELRFKLALVYLQTEQEESARNILQDLVNEKDYKDKASFYLGSMDGKAKRNDEALVWFDSIGIGPYKYEARISSILILMDDNRFQEAGARLISLKKEFPEKTMDLVLVEAEIYTQQHLYQQGFDVLTDALLTEPDNKKILYARALIAEKLGELQILEDDLKYILQKHPNDADILNALGYTLVDKTTRYEEAQTYLDKAIAIKPHEPIIMDSYGWLLFKLGRFDEAREYLQRAYNLEPQAEIAAHLVEVLWALQHNREAKALLSKAIAKNPDNALLIELEARLLSGN</sequence>
<dbReference type="STRING" id="1420851.AU255_18645"/>
<accession>A0A1V8M0Z4</accession>
<dbReference type="InterPro" id="IPR019734">
    <property type="entry name" value="TPR_rpt"/>
</dbReference>
<dbReference type="OrthoDB" id="9766710at2"/>
<feature type="repeat" description="TPR" evidence="3">
    <location>
        <begin position="495"/>
        <end position="528"/>
    </location>
</feature>
<keyword evidence="7" id="KW-1185">Reference proteome</keyword>
<dbReference type="AlphaFoldDB" id="A0A1V8M0Z4"/>
<name>A0A1V8M0Z4_9GAMM</name>
<feature type="coiled-coil region" evidence="4">
    <location>
        <begin position="242"/>
        <end position="269"/>
    </location>
</feature>
<dbReference type="RefSeq" id="WP_080524431.1">
    <property type="nucleotide sequence ID" value="NZ_LPUF01000005.1"/>
</dbReference>
<gene>
    <name evidence="6" type="ORF">AU255_18645</name>
</gene>
<dbReference type="PROSITE" id="PS50005">
    <property type="entry name" value="TPR"/>
    <property type="match status" value="1"/>
</dbReference>
<evidence type="ECO:0000256" key="4">
    <source>
        <dbReference type="SAM" id="Coils"/>
    </source>
</evidence>
<keyword evidence="5" id="KW-0732">Signal</keyword>
<dbReference type="SUPFAM" id="SSF48452">
    <property type="entry name" value="TPR-like"/>
    <property type="match status" value="3"/>
</dbReference>
<dbReference type="PANTHER" id="PTHR44943:SF8">
    <property type="entry name" value="TPR REPEAT-CONTAINING PROTEIN MJ0263"/>
    <property type="match status" value="1"/>
</dbReference>
<feature type="chain" id="PRO_5012596396" description="Tetratricopeptide repeat-like domain-containing protein" evidence="5">
    <location>
        <begin position="17"/>
        <end position="575"/>
    </location>
</feature>
<evidence type="ECO:0000313" key="6">
    <source>
        <dbReference type="EMBL" id="OQK15182.1"/>
    </source>
</evidence>
<keyword evidence="1" id="KW-0677">Repeat</keyword>
<proteinExistence type="predicted"/>
<feature type="signal peptide" evidence="5">
    <location>
        <begin position="1"/>
        <end position="16"/>
    </location>
</feature>
<dbReference type="Proteomes" id="UP000191980">
    <property type="component" value="Unassembled WGS sequence"/>
</dbReference>
<dbReference type="InterPro" id="IPR051685">
    <property type="entry name" value="Ycf3/AcsC/BcsC/TPR_MFPF"/>
</dbReference>
<evidence type="ECO:0000256" key="5">
    <source>
        <dbReference type="SAM" id="SignalP"/>
    </source>
</evidence>
<dbReference type="SMART" id="SM00028">
    <property type="entry name" value="TPR"/>
    <property type="match status" value="6"/>
</dbReference>
<evidence type="ECO:0000256" key="1">
    <source>
        <dbReference type="ARBA" id="ARBA00022737"/>
    </source>
</evidence>
<evidence type="ECO:0008006" key="8">
    <source>
        <dbReference type="Google" id="ProtNLM"/>
    </source>
</evidence>
<dbReference type="EMBL" id="LPUF01000005">
    <property type="protein sequence ID" value="OQK15182.1"/>
    <property type="molecule type" value="Genomic_DNA"/>
</dbReference>
<comment type="caution">
    <text evidence="6">The sequence shown here is derived from an EMBL/GenBank/DDBJ whole genome shotgun (WGS) entry which is preliminary data.</text>
</comment>
<evidence type="ECO:0000256" key="3">
    <source>
        <dbReference type="PROSITE-ProRule" id="PRU00339"/>
    </source>
</evidence>
<protein>
    <recommendedName>
        <fullName evidence="8">Tetratricopeptide repeat-like domain-containing protein</fullName>
    </recommendedName>
</protein>
<keyword evidence="2 3" id="KW-0802">TPR repeat</keyword>
<dbReference type="Gene3D" id="1.25.40.10">
    <property type="entry name" value="Tetratricopeptide repeat domain"/>
    <property type="match status" value="4"/>
</dbReference>
<dbReference type="InterPro" id="IPR011990">
    <property type="entry name" value="TPR-like_helical_dom_sf"/>
</dbReference>
<dbReference type="PROSITE" id="PS51257">
    <property type="entry name" value="PROKAR_LIPOPROTEIN"/>
    <property type="match status" value="1"/>
</dbReference>
<organism evidence="6 7">
    <name type="scientific">Methyloprofundus sedimenti</name>
    <dbReference type="NCBI Taxonomy" id="1420851"/>
    <lineage>
        <taxon>Bacteria</taxon>
        <taxon>Pseudomonadati</taxon>
        <taxon>Pseudomonadota</taxon>
        <taxon>Gammaproteobacteria</taxon>
        <taxon>Methylococcales</taxon>
        <taxon>Methylococcaceae</taxon>
        <taxon>Methyloprofundus</taxon>
    </lineage>
</organism>
<dbReference type="Pfam" id="PF14559">
    <property type="entry name" value="TPR_19"/>
    <property type="match status" value="2"/>
</dbReference>
<evidence type="ECO:0000256" key="2">
    <source>
        <dbReference type="ARBA" id="ARBA00022803"/>
    </source>
</evidence>
<dbReference type="Pfam" id="PF13181">
    <property type="entry name" value="TPR_8"/>
    <property type="match status" value="1"/>
</dbReference>
<reference evidence="6 7" key="1">
    <citation type="submission" date="2015-12" db="EMBL/GenBank/DDBJ databases">
        <authorList>
            <person name="Shamseldin A."/>
            <person name="Moawad H."/>
            <person name="Abd El-Rahim W.M."/>
            <person name="Sadowsky M.J."/>
        </authorList>
    </citation>
    <scope>NUCLEOTIDE SEQUENCE [LARGE SCALE GENOMIC DNA]</scope>
    <source>
        <strain evidence="6 7">WF1</strain>
    </source>
</reference>
<evidence type="ECO:0000313" key="7">
    <source>
        <dbReference type="Proteomes" id="UP000191980"/>
    </source>
</evidence>